<evidence type="ECO:0000313" key="5">
    <source>
        <dbReference type="Proteomes" id="UP000235388"/>
    </source>
</evidence>
<dbReference type="InterPro" id="IPR050993">
    <property type="entry name" value="Isochorismatase_domain"/>
</dbReference>
<dbReference type="OrthoDB" id="269496at2759"/>
<dbReference type="AlphaFoldDB" id="A0A2N5VBW7"/>
<reference evidence="4 5" key="1">
    <citation type="submission" date="2017-11" db="EMBL/GenBank/DDBJ databases">
        <title>De novo assembly and phasing of dikaryotic genomes from two isolates of Puccinia coronata f. sp. avenae, the causal agent of oat crown rust.</title>
        <authorList>
            <person name="Miller M.E."/>
            <person name="Zhang Y."/>
            <person name="Omidvar V."/>
            <person name="Sperschneider J."/>
            <person name="Schwessinger B."/>
            <person name="Raley C."/>
            <person name="Palmer J.M."/>
            <person name="Garnica D."/>
            <person name="Upadhyaya N."/>
            <person name="Rathjen J."/>
            <person name="Taylor J.M."/>
            <person name="Park R.F."/>
            <person name="Dodds P.N."/>
            <person name="Hirsch C.D."/>
            <person name="Kianian S.F."/>
            <person name="Figueroa M."/>
        </authorList>
    </citation>
    <scope>NUCLEOTIDE SEQUENCE [LARGE SCALE GENOMIC DNA]</scope>
    <source>
        <strain evidence="4">12NC29</strain>
    </source>
</reference>
<dbReference type="EMBL" id="PGCJ01000110">
    <property type="protein sequence ID" value="PLW47493.1"/>
    <property type="molecule type" value="Genomic_DNA"/>
</dbReference>
<proteinExistence type="inferred from homology"/>
<gene>
    <name evidence="4" type="ORF">PCANC_07837</name>
    <name evidence="3" type="ORF">PCANC_17806</name>
</gene>
<sequence length="201" mass="22029">MWVCMFQQQERFRTKIAHFQHVEKMSEKLFKVASTLSIPILATEQNPEALGKTVDSLAKYLASQEGTTTTTVAPRIHAKTQFSMLTPEIRSALLAHGPSGTIQVALLGIETHICVLQTSLSLLREGFQVHVVADAVSSCNTQERALALQSIRDEGGNITTSESLIFRILADAKDPRAKEVFSIVKEYSSSTKDALQALCPA</sequence>
<feature type="domain" description="Isochorismatase-like" evidence="2">
    <location>
        <begin position="9"/>
        <end position="162"/>
    </location>
</feature>
<dbReference type="STRING" id="200324.A0A2N5VBW7"/>
<evidence type="ECO:0000313" key="4">
    <source>
        <dbReference type="EMBL" id="PLW47493.1"/>
    </source>
</evidence>
<dbReference type="SUPFAM" id="SSF52499">
    <property type="entry name" value="Isochorismatase-like hydrolases"/>
    <property type="match status" value="1"/>
</dbReference>
<dbReference type="InterPro" id="IPR036380">
    <property type="entry name" value="Isochorismatase-like_sf"/>
</dbReference>
<evidence type="ECO:0000256" key="1">
    <source>
        <dbReference type="ARBA" id="ARBA00006336"/>
    </source>
</evidence>
<evidence type="ECO:0000259" key="2">
    <source>
        <dbReference type="Pfam" id="PF00857"/>
    </source>
</evidence>
<dbReference type="EMBL" id="PGCJ01000965">
    <property type="protein sequence ID" value="PLW12962.1"/>
    <property type="molecule type" value="Genomic_DNA"/>
</dbReference>
<dbReference type="PANTHER" id="PTHR14119">
    <property type="entry name" value="HYDROLASE"/>
    <property type="match status" value="1"/>
</dbReference>
<dbReference type="Proteomes" id="UP000235388">
    <property type="component" value="Unassembled WGS sequence"/>
</dbReference>
<evidence type="ECO:0000313" key="3">
    <source>
        <dbReference type="EMBL" id="PLW12962.1"/>
    </source>
</evidence>
<dbReference type="PANTHER" id="PTHR14119:SF3">
    <property type="entry name" value="ISOCHORISMATASE DOMAIN-CONTAINING PROTEIN 2"/>
    <property type="match status" value="1"/>
</dbReference>
<protein>
    <recommendedName>
        <fullName evidence="2">Isochorismatase-like domain-containing protein</fullName>
    </recommendedName>
</protein>
<dbReference type="InterPro" id="IPR000868">
    <property type="entry name" value="Isochorismatase-like_dom"/>
</dbReference>
<dbReference type="Pfam" id="PF00857">
    <property type="entry name" value="Isochorismatase"/>
    <property type="match status" value="1"/>
</dbReference>
<dbReference type="Gene3D" id="3.40.50.850">
    <property type="entry name" value="Isochorismatase-like"/>
    <property type="match status" value="1"/>
</dbReference>
<name>A0A2N5VBW7_9BASI</name>
<organism evidence="4 5">
    <name type="scientific">Puccinia coronata f. sp. avenae</name>
    <dbReference type="NCBI Taxonomy" id="200324"/>
    <lineage>
        <taxon>Eukaryota</taxon>
        <taxon>Fungi</taxon>
        <taxon>Dikarya</taxon>
        <taxon>Basidiomycota</taxon>
        <taxon>Pucciniomycotina</taxon>
        <taxon>Pucciniomycetes</taxon>
        <taxon>Pucciniales</taxon>
        <taxon>Pucciniaceae</taxon>
        <taxon>Puccinia</taxon>
    </lineage>
</organism>
<comment type="similarity">
    <text evidence="1">Belongs to the isochorismatase family.</text>
</comment>
<accession>A0A2N5VBW7</accession>
<keyword evidence="5" id="KW-1185">Reference proteome</keyword>
<comment type="caution">
    <text evidence="4">The sequence shown here is derived from an EMBL/GenBank/DDBJ whole genome shotgun (WGS) entry which is preliminary data.</text>
</comment>